<dbReference type="Proteomes" id="UP000663853">
    <property type="component" value="Unassembled WGS sequence"/>
</dbReference>
<comment type="caution">
    <text evidence="1">The sequence shown here is derived from an EMBL/GenBank/DDBJ whole genome shotgun (WGS) entry which is preliminary data.</text>
</comment>
<accession>A0A8H3ATE6</accession>
<sequence>MGELIAYPDVPPEKIVEIYSRSRREPISGYGFFIELMSAYNKEYPLDSPDPSIHANGNSFTWMESLRNRLIAAGVHNSYVVFYPTLPKYRVGSYCDEGWFVVLGTGFGKKLHTPLAEGLVKRVQNIIGTDQRPSWFTMKRFSYPNPKAWNACVVYGAQPEKKQELGVSQ</sequence>
<name>A0A8H3ATE6_9AGAM</name>
<dbReference type="EMBL" id="CAJMXA010000674">
    <property type="protein sequence ID" value="CAE6439229.1"/>
    <property type="molecule type" value="Genomic_DNA"/>
</dbReference>
<reference evidence="1" key="1">
    <citation type="submission" date="2021-01" db="EMBL/GenBank/DDBJ databases">
        <authorList>
            <person name="Kaushik A."/>
        </authorList>
    </citation>
    <scope>NUCLEOTIDE SEQUENCE</scope>
    <source>
        <strain evidence="1">AG6-10EEA</strain>
    </source>
</reference>
<proteinExistence type="predicted"/>
<dbReference type="AlphaFoldDB" id="A0A8H3ATE6"/>
<gene>
    <name evidence="1" type="ORF">RDB_LOCUS34618</name>
</gene>
<organism evidence="1 2">
    <name type="scientific">Rhizoctonia solani</name>
    <dbReference type="NCBI Taxonomy" id="456999"/>
    <lineage>
        <taxon>Eukaryota</taxon>
        <taxon>Fungi</taxon>
        <taxon>Dikarya</taxon>
        <taxon>Basidiomycota</taxon>
        <taxon>Agaricomycotina</taxon>
        <taxon>Agaricomycetes</taxon>
        <taxon>Cantharellales</taxon>
        <taxon>Ceratobasidiaceae</taxon>
        <taxon>Rhizoctonia</taxon>
    </lineage>
</organism>
<protein>
    <submittedName>
        <fullName evidence="1">Uncharacterized protein</fullName>
    </submittedName>
</protein>
<evidence type="ECO:0000313" key="1">
    <source>
        <dbReference type="EMBL" id="CAE6439229.1"/>
    </source>
</evidence>
<evidence type="ECO:0000313" key="2">
    <source>
        <dbReference type="Proteomes" id="UP000663853"/>
    </source>
</evidence>